<sequence>MAYRSKDEDTKKEVKREKKCRICIKDDTVDYKDVQSLTRFMNDRGKILPRRVTGLCAKHQKLASQAIKTARQMSLLANVDENIR</sequence>
<dbReference type="Pfam" id="PF01084">
    <property type="entry name" value="Ribosomal_S18"/>
    <property type="match status" value="1"/>
</dbReference>
<dbReference type="HAMAP" id="MF_00270">
    <property type="entry name" value="Ribosomal_bS18"/>
    <property type="match status" value="1"/>
</dbReference>
<evidence type="ECO:0000256" key="2">
    <source>
        <dbReference type="ARBA" id="ARBA00022980"/>
    </source>
</evidence>
<dbReference type="PANTHER" id="PTHR13479">
    <property type="entry name" value="30S RIBOSOMAL PROTEIN S18"/>
    <property type="match status" value="1"/>
</dbReference>
<comment type="function">
    <text evidence="5">Binds as a heterodimer with protein bS6 to the central domain of the 16S rRNA, where it helps stabilize the platform of the 30S subunit.</text>
</comment>
<dbReference type="Gene3D" id="4.10.640.10">
    <property type="entry name" value="Ribosomal protein S18"/>
    <property type="match status" value="1"/>
</dbReference>
<protein>
    <recommendedName>
        <fullName evidence="4 5">Small ribosomal subunit protein bS18</fullName>
    </recommendedName>
</protein>
<evidence type="ECO:0000256" key="3">
    <source>
        <dbReference type="ARBA" id="ARBA00023274"/>
    </source>
</evidence>
<dbReference type="PANTHER" id="PTHR13479:SF40">
    <property type="entry name" value="SMALL RIBOSOMAL SUBUNIT PROTEIN BS18M"/>
    <property type="match status" value="1"/>
</dbReference>
<reference evidence="7 8" key="1">
    <citation type="journal article" date="2018" name="Nat. Biotechnol.">
        <title>A standardized bacterial taxonomy based on genome phylogeny substantially revises the tree of life.</title>
        <authorList>
            <person name="Parks D.H."/>
            <person name="Chuvochina M."/>
            <person name="Waite D.W."/>
            <person name="Rinke C."/>
            <person name="Skarshewski A."/>
            <person name="Chaumeil P.A."/>
            <person name="Hugenholtz P."/>
        </authorList>
    </citation>
    <scope>NUCLEOTIDE SEQUENCE [LARGE SCALE GENOMIC DNA]</scope>
    <source>
        <strain evidence="7">UBA9956</strain>
    </source>
</reference>
<accession>A0A350H9N4</accession>
<dbReference type="InterPro" id="IPR036870">
    <property type="entry name" value="Ribosomal_bS18_sf"/>
</dbReference>
<keyword evidence="5" id="KW-0694">RNA-binding</keyword>
<evidence type="ECO:0000313" key="8">
    <source>
        <dbReference type="Proteomes" id="UP000264062"/>
    </source>
</evidence>
<keyword evidence="3 5" id="KW-0687">Ribonucleoprotein</keyword>
<dbReference type="PRINTS" id="PR00974">
    <property type="entry name" value="RIBOSOMALS18"/>
</dbReference>
<evidence type="ECO:0000313" key="7">
    <source>
        <dbReference type="EMBL" id="HAV92250.1"/>
    </source>
</evidence>
<dbReference type="PROSITE" id="PS00057">
    <property type="entry name" value="RIBOSOMAL_S18"/>
    <property type="match status" value="1"/>
</dbReference>
<proteinExistence type="inferred from homology"/>
<dbReference type="GO" id="GO:0022627">
    <property type="term" value="C:cytosolic small ribosomal subunit"/>
    <property type="evidence" value="ECO:0007669"/>
    <property type="project" value="TreeGrafter"/>
</dbReference>
<comment type="subunit">
    <text evidence="5">Part of the 30S ribosomal subunit. Forms a tight heterodimer with protein bS6.</text>
</comment>
<gene>
    <name evidence="5 7" type="primary">rpsR</name>
    <name evidence="7" type="ORF">DCW38_03615</name>
</gene>
<dbReference type="InterPro" id="IPR001648">
    <property type="entry name" value="Ribosomal_bS18"/>
</dbReference>
<evidence type="ECO:0000256" key="6">
    <source>
        <dbReference type="RuleBase" id="RU003910"/>
    </source>
</evidence>
<organism evidence="7 8">
    <name type="scientific">candidate division WOR-3 bacterium</name>
    <dbReference type="NCBI Taxonomy" id="2052148"/>
    <lineage>
        <taxon>Bacteria</taxon>
        <taxon>Bacteria division WOR-3</taxon>
    </lineage>
</organism>
<keyword evidence="2 5" id="KW-0689">Ribosomal protein</keyword>
<comment type="caution">
    <text evidence="7">The sequence shown here is derived from an EMBL/GenBank/DDBJ whole genome shotgun (WGS) entry which is preliminary data.</text>
</comment>
<evidence type="ECO:0000256" key="5">
    <source>
        <dbReference type="HAMAP-Rule" id="MF_00270"/>
    </source>
</evidence>
<evidence type="ECO:0000256" key="1">
    <source>
        <dbReference type="ARBA" id="ARBA00005589"/>
    </source>
</evidence>
<dbReference type="Proteomes" id="UP000264062">
    <property type="component" value="Unassembled WGS sequence"/>
</dbReference>
<dbReference type="GO" id="GO:0006412">
    <property type="term" value="P:translation"/>
    <property type="evidence" value="ECO:0007669"/>
    <property type="project" value="UniProtKB-UniRule"/>
</dbReference>
<dbReference type="InterPro" id="IPR018275">
    <property type="entry name" value="Ribosomal_bS18_CS"/>
</dbReference>
<dbReference type="NCBIfam" id="TIGR00165">
    <property type="entry name" value="S18"/>
    <property type="match status" value="1"/>
</dbReference>
<comment type="similarity">
    <text evidence="1 5 6">Belongs to the bacterial ribosomal protein bS18 family.</text>
</comment>
<name>A0A350H9N4_UNCW3</name>
<dbReference type="EMBL" id="DMZY01000109">
    <property type="protein sequence ID" value="HAV92250.1"/>
    <property type="molecule type" value="Genomic_DNA"/>
</dbReference>
<dbReference type="GO" id="GO:0070181">
    <property type="term" value="F:small ribosomal subunit rRNA binding"/>
    <property type="evidence" value="ECO:0007669"/>
    <property type="project" value="TreeGrafter"/>
</dbReference>
<dbReference type="GO" id="GO:0003735">
    <property type="term" value="F:structural constituent of ribosome"/>
    <property type="evidence" value="ECO:0007669"/>
    <property type="project" value="InterPro"/>
</dbReference>
<keyword evidence="5" id="KW-0699">rRNA-binding</keyword>
<evidence type="ECO:0000256" key="4">
    <source>
        <dbReference type="ARBA" id="ARBA00035141"/>
    </source>
</evidence>
<dbReference type="SUPFAM" id="SSF46911">
    <property type="entry name" value="Ribosomal protein S18"/>
    <property type="match status" value="1"/>
</dbReference>
<dbReference type="AlphaFoldDB" id="A0A350H9N4"/>